<evidence type="ECO:0000256" key="1">
    <source>
        <dbReference type="SAM" id="MobiDB-lite"/>
    </source>
</evidence>
<gene>
    <name evidence="2" type="ORF">JY651_49040</name>
</gene>
<dbReference type="Proteomes" id="UP000662747">
    <property type="component" value="Chromosome"/>
</dbReference>
<dbReference type="PROSITE" id="PS51257">
    <property type="entry name" value="PROKAR_LIPOPROTEIN"/>
    <property type="match status" value="1"/>
</dbReference>
<reference evidence="2 3" key="1">
    <citation type="submission" date="2021-02" db="EMBL/GenBank/DDBJ databases">
        <title>De Novo genome assembly of isolated myxobacteria.</title>
        <authorList>
            <person name="Stevens D.C."/>
        </authorList>
    </citation>
    <scope>NUCLEOTIDE SEQUENCE [LARGE SCALE GENOMIC DNA]</scope>
    <source>
        <strain evidence="3">SCPEA02</strain>
    </source>
</reference>
<dbReference type="InterPro" id="IPR001673">
    <property type="entry name" value="S_mold_repeat"/>
</dbReference>
<evidence type="ECO:0000313" key="3">
    <source>
        <dbReference type="Proteomes" id="UP000662747"/>
    </source>
</evidence>
<dbReference type="EMBL" id="CP071090">
    <property type="protein sequence ID" value="QSQ22957.1"/>
    <property type="molecule type" value="Genomic_DNA"/>
</dbReference>
<sequence>MAFHARSWSPLLVAFAVVVIGGCRCGDPGLGGTREGFRPQEEWVEFGRVREGEQARRLVTLLATGRASITVGATAGAPFSVVTPEVTVPGSGTATVEVVFTAGNGDAEGSLVLVGSGDTETVRLTGTGVRPKPCPAEQCRLAFFDVESGECVDTPQPDGAACIPESRCEENGHCEAGACVGRPRSCDDDNPCTVDSCSPTLGCVTERVVCPAPSNPCKAGVCDREKGCKEVDVEDYAPCGALDCKNANVCIGGSCTKVPTPEGTVCAPATACRGEGTCQDGECELPDAGELEYVFRQQLSGAPVGGPGEPVLLVQDGALFTSVCGGDAGCRLVSYTAGGLLRFESPYPDGGVRTLLATSDAGVVVVGTEGLEGYAPRGDGARLWESSWTSMGPPSTVDAGTWHGETGAGRVALTAEGDVLAYVDWRLMVDAGDGGVVPLPSPEASRLVWLAGRADAGTLLRASPLEAWPGEARLALDVTGAAFLYSVDGRLARADVEEDGGTALGLSPLVDGGVPKGGASLAVAGDTLLVGARAFISLETVDGGTGAHAALSMDHTDAYGARWPEGTRMMATRVPRTDGGAPVMVDWDGGARTLVPLAEPALVSPEGAPGYLFARACGRTDGIACTPEEERVVLRAVNPETGNVAWEVDALPDEKLPGTLHDATLVEGDAVGVLAAAEQGDGPRVWYQLFAKGERLGMCPLPGRPHVAGAAFIGNRLHVIVERDGAWLLESYSVDGSAEPRGWPQRHGNMNGARRESP</sequence>
<protein>
    <recommendedName>
        <fullName evidence="4">Lipoprotein</fullName>
    </recommendedName>
</protein>
<feature type="region of interest" description="Disordered" evidence="1">
    <location>
        <begin position="738"/>
        <end position="758"/>
    </location>
</feature>
<dbReference type="InterPro" id="IPR013783">
    <property type="entry name" value="Ig-like_fold"/>
</dbReference>
<organism evidence="2 3">
    <name type="scientific">Pyxidicoccus parkwayensis</name>
    <dbReference type="NCBI Taxonomy" id="2813578"/>
    <lineage>
        <taxon>Bacteria</taxon>
        <taxon>Pseudomonadati</taxon>
        <taxon>Myxococcota</taxon>
        <taxon>Myxococcia</taxon>
        <taxon>Myxococcales</taxon>
        <taxon>Cystobacterineae</taxon>
        <taxon>Myxococcaceae</taxon>
        <taxon>Pyxidicoccus</taxon>
    </lineage>
</organism>
<evidence type="ECO:0000313" key="2">
    <source>
        <dbReference type="EMBL" id="QSQ22957.1"/>
    </source>
</evidence>
<dbReference type="RefSeq" id="WP_206724533.1">
    <property type="nucleotide sequence ID" value="NZ_CP071090.1"/>
</dbReference>
<name>A0ABX7NZP7_9BACT</name>
<keyword evidence="3" id="KW-1185">Reference proteome</keyword>
<evidence type="ECO:0008006" key="4">
    <source>
        <dbReference type="Google" id="ProtNLM"/>
    </source>
</evidence>
<proteinExistence type="predicted"/>
<accession>A0ABX7NZP7</accession>
<dbReference type="Gene3D" id="2.60.40.10">
    <property type="entry name" value="Immunoglobulins"/>
    <property type="match status" value="1"/>
</dbReference>
<dbReference type="Pfam" id="PF00526">
    <property type="entry name" value="Dicty_CTDC"/>
    <property type="match status" value="1"/>
</dbReference>